<sequence>MIGIRIVKAVPLFARRNGPAFGFIHLRRLPDIEKPTVRLFPQPLDLFAKMQSSFYDG</sequence>
<protein>
    <submittedName>
        <fullName evidence="1">Uncharacterized protein</fullName>
    </submittedName>
</protein>
<evidence type="ECO:0000313" key="2">
    <source>
        <dbReference type="Proteomes" id="UP000254785"/>
    </source>
</evidence>
<dbReference type="Proteomes" id="UP000254785">
    <property type="component" value="Unassembled WGS sequence"/>
</dbReference>
<organism evidence="1 2">
    <name type="scientific">Escherichia coli</name>
    <dbReference type="NCBI Taxonomy" id="562"/>
    <lineage>
        <taxon>Bacteria</taxon>
        <taxon>Pseudomonadati</taxon>
        <taxon>Pseudomonadota</taxon>
        <taxon>Gammaproteobacteria</taxon>
        <taxon>Enterobacterales</taxon>
        <taxon>Enterobacteriaceae</taxon>
        <taxon>Escherichia</taxon>
    </lineage>
</organism>
<name>A0A376YD15_ECOLX</name>
<accession>A0A376YD15</accession>
<reference evidence="1 2" key="1">
    <citation type="submission" date="2018-06" db="EMBL/GenBank/DDBJ databases">
        <authorList>
            <consortium name="Pathogen Informatics"/>
            <person name="Doyle S."/>
        </authorList>
    </citation>
    <scope>NUCLEOTIDE SEQUENCE [LARGE SCALE GENOMIC DNA]</scope>
    <source>
        <strain evidence="1 2">NCTC9117</strain>
    </source>
</reference>
<gene>
    <name evidence="1" type="ORF">NCTC9117_05025</name>
</gene>
<proteinExistence type="predicted"/>
<dbReference type="AlphaFoldDB" id="A0A376YD15"/>
<dbReference type="EMBL" id="UGDC01000003">
    <property type="protein sequence ID" value="STJ82414.1"/>
    <property type="molecule type" value="Genomic_DNA"/>
</dbReference>
<evidence type="ECO:0000313" key="1">
    <source>
        <dbReference type="EMBL" id="STJ82414.1"/>
    </source>
</evidence>